<dbReference type="EMBL" id="FRXN01000003">
    <property type="protein sequence ID" value="SHO62826.1"/>
    <property type="molecule type" value="Genomic_DNA"/>
</dbReference>
<dbReference type="SMART" id="SM00028">
    <property type="entry name" value="TPR"/>
    <property type="match status" value="3"/>
</dbReference>
<evidence type="ECO:0000313" key="4">
    <source>
        <dbReference type="EMBL" id="SHO62826.1"/>
    </source>
</evidence>
<keyword evidence="1" id="KW-0677">Repeat</keyword>
<dbReference type="InterPro" id="IPR019734">
    <property type="entry name" value="TPR_rpt"/>
</dbReference>
<dbReference type="AlphaFoldDB" id="A0A1M7ZDR9"/>
<feature type="repeat" description="TPR" evidence="3">
    <location>
        <begin position="205"/>
        <end position="238"/>
    </location>
</feature>
<gene>
    <name evidence="4" type="ORF">SAMN04488108_2340</name>
</gene>
<dbReference type="Pfam" id="PF13181">
    <property type="entry name" value="TPR_8"/>
    <property type="match status" value="1"/>
</dbReference>
<evidence type="ECO:0000256" key="3">
    <source>
        <dbReference type="PROSITE-ProRule" id="PRU00339"/>
    </source>
</evidence>
<organism evidence="4 5">
    <name type="scientific">Algoriphagus zhangzhouensis</name>
    <dbReference type="NCBI Taxonomy" id="1073327"/>
    <lineage>
        <taxon>Bacteria</taxon>
        <taxon>Pseudomonadati</taxon>
        <taxon>Bacteroidota</taxon>
        <taxon>Cytophagia</taxon>
        <taxon>Cytophagales</taxon>
        <taxon>Cyclobacteriaceae</taxon>
        <taxon>Algoriphagus</taxon>
    </lineage>
</organism>
<dbReference type="PANTHER" id="PTHR44943:SF8">
    <property type="entry name" value="TPR REPEAT-CONTAINING PROTEIN MJ0263"/>
    <property type="match status" value="1"/>
</dbReference>
<evidence type="ECO:0000256" key="2">
    <source>
        <dbReference type="ARBA" id="ARBA00022803"/>
    </source>
</evidence>
<proteinExistence type="predicted"/>
<dbReference type="InterPro" id="IPR051685">
    <property type="entry name" value="Ycf3/AcsC/BcsC/TPR_MFPF"/>
</dbReference>
<accession>A0A1M7ZDR9</accession>
<reference evidence="5" key="1">
    <citation type="submission" date="2016-12" db="EMBL/GenBank/DDBJ databases">
        <authorList>
            <person name="Varghese N."/>
            <person name="Submissions S."/>
        </authorList>
    </citation>
    <scope>NUCLEOTIDE SEQUENCE [LARGE SCALE GENOMIC DNA]</scope>
    <source>
        <strain evidence="5">DSM 25035</strain>
    </source>
</reference>
<dbReference type="Pfam" id="PF13414">
    <property type="entry name" value="TPR_11"/>
    <property type="match status" value="1"/>
</dbReference>
<evidence type="ECO:0000313" key="5">
    <source>
        <dbReference type="Proteomes" id="UP000184609"/>
    </source>
</evidence>
<dbReference type="PANTHER" id="PTHR44943">
    <property type="entry name" value="CELLULOSE SYNTHASE OPERON PROTEIN C"/>
    <property type="match status" value="1"/>
</dbReference>
<dbReference type="PROSITE" id="PS50005">
    <property type="entry name" value="TPR"/>
    <property type="match status" value="1"/>
</dbReference>
<evidence type="ECO:0000256" key="1">
    <source>
        <dbReference type="ARBA" id="ARBA00022737"/>
    </source>
</evidence>
<dbReference type="STRING" id="1073327.SAMN04488108_2340"/>
<dbReference type="Proteomes" id="UP000184609">
    <property type="component" value="Unassembled WGS sequence"/>
</dbReference>
<dbReference type="OrthoDB" id="638548at2"/>
<dbReference type="Gene3D" id="1.25.40.10">
    <property type="entry name" value="Tetratricopeptide repeat domain"/>
    <property type="match status" value="1"/>
</dbReference>
<keyword evidence="5" id="KW-1185">Reference proteome</keyword>
<dbReference type="InterPro" id="IPR011990">
    <property type="entry name" value="TPR-like_helical_dom_sf"/>
</dbReference>
<name>A0A1M7ZDR9_9BACT</name>
<keyword evidence="2 3" id="KW-0802">TPR repeat</keyword>
<protein>
    <submittedName>
        <fullName evidence="4">Tetratricopeptide repeat-containing protein</fullName>
    </submittedName>
</protein>
<sequence>MRMSKHLHYQLFFISGLLLFLAFEGRGQTHKIKPDFEQSLLDARMSFHRTYYENASHLFDQLILMKEDHALAHAYMALIDFMLYKDPSLHIERALTLTDESDPNNSITLALCSFASGDYWGCESNIKEFLIKDPENQFGSHLLAMTLIAMDRAEEGKITLIDLLKRNKEYFPAYNHMGYACLKLNQKEEAIQAFETFLQKDSLNPSAYDSYAEAWFESGNTEKAIACLNKAVKLDPYFAYGWNHMGDILYQMGETQMAINAFEKGKKAAKYYGPEFTESLNQKLEDLKKEH</sequence>
<dbReference type="SUPFAM" id="SSF48452">
    <property type="entry name" value="TPR-like"/>
    <property type="match status" value="1"/>
</dbReference>